<dbReference type="EMBL" id="JACEIP010000069">
    <property type="protein sequence ID" value="MBA4544713.1"/>
    <property type="molecule type" value="Genomic_DNA"/>
</dbReference>
<evidence type="ECO:0000313" key="1">
    <source>
        <dbReference type="EMBL" id="MBA4544713.1"/>
    </source>
</evidence>
<dbReference type="Proteomes" id="UP000530514">
    <property type="component" value="Unassembled WGS sequence"/>
</dbReference>
<comment type="caution">
    <text evidence="1">The sequence shown here is derived from an EMBL/GenBank/DDBJ whole genome shotgun (WGS) entry which is preliminary data.</text>
</comment>
<evidence type="ECO:0000313" key="2">
    <source>
        <dbReference type="Proteomes" id="UP000530514"/>
    </source>
</evidence>
<dbReference type="Gene3D" id="6.10.320.10">
    <property type="match status" value="1"/>
</dbReference>
<proteinExistence type="predicted"/>
<protein>
    <submittedName>
        <fullName evidence="1">Uncharacterized protein</fullName>
    </submittedName>
</protein>
<sequence length="124" mass="14303">MQISLAQAVALRNILARKIQELINERSQVAIISVPKGEQFERPNKTIESLTEEINEVRSHFRQLDVAMATANLNHTIHWDDQDITIMEAIELAKQMRGELQELKRFGSRKKQEYSSHYGEVVMA</sequence>
<organism evidence="1 2">
    <name type="scientific">Thermoactinomyces daqus</name>
    <dbReference type="NCBI Taxonomy" id="1329516"/>
    <lineage>
        <taxon>Bacteria</taxon>
        <taxon>Bacillati</taxon>
        <taxon>Bacillota</taxon>
        <taxon>Bacilli</taxon>
        <taxon>Bacillales</taxon>
        <taxon>Thermoactinomycetaceae</taxon>
        <taxon>Thermoactinomyces</taxon>
    </lineage>
</organism>
<reference evidence="1 2" key="1">
    <citation type="submission" date="2020-07" db="EMBL/GenBank/DDBJ databases">
        <authorList>
            <person name="Feng H."/>
        </authorList>
    </citation>
    <scope>NUCLEOTIDE SEQUENCE [LARGE SCALE GENOMIC DNA]</scope>
    <source>
        <strain evidence="2">s-11</strain>
    </source>
</reference>
<dbReference type="RefSeq" id="WP_052154479.1">
    <property type="nucleotide sequence ID" value="NZ_JACEIP010000069.1"/>
</dbReference>
<accession>A0A7W1XDP7</accession>
<dbReference type="AlphaFoldDB" id="A0A7W1XDP7"/>
<dbReference type="OrthoDB" id="2352801at2"/>
<name>A0A7W1XDP7_9BACL</name>
<keyword evidence="2" id="KW-1185">Reference proteome</keyword>
<gene>
    <name evidence="1" type="ORF">H1164_18045</name>
</gene>